<gene>
    <name evidence="2" type="ORF">A3I45_00440</name>
</gene>
<dbReference type="EMBL" id="MGET01000002">
    <property type="protein sequence ID" value="OGL90418.1"/>
    <property type="molecule type" value="Genomic_DNA"/>
</dbReference>
<sequence length="72" mass="7831">MRIEVSVIAGARTTEIVFKGEVWKVKVQAAPDKGKANEAVRALIAKELGVPKSCVVLLRGAASRKKVFEIRI</sequence>
<dbReference type="Gene3D" id="3.30.1200.10">
    <property type="entry name" value="YggU-like"/>
    <property type="match status" value="1"/>
</dbReference>
<proteinExistence type="inferred from homology"/>
<comment type="caution">
    <text evidence="2">The sequence shown here is derived from an EMBL/GenBank/DDBJ whole genome shotgun (WGS) entry which is preliminary data.</text>
</comment>
<evidence type="ECO:0000313" key="3">
    <source>
        <dbReference type="Proteomes" id="UP000177574"/>
    </source>
</evidence>
<reference evidence="2 3" key="1">
    <citation type="journal article" date="2016" name="Nat. Commun.">
        <title>Thousands of microbial genomes shed light on interconnected biogeochemical processes in an aquifer system.</title>
        <authorList>
            <person name="Anantharaman K."/>
            <person name="Brown C.T."/>
            <person name="Hug L.A."/>
            <person name="Sharon I."/>
            <person name="Castelle C.J."/>
            <person name="Probst A.J."/>
            <person name="Thomas B.C."/>
            <person name="Singh A."/>
            <person name="Wilkins M.J."/>
            <person name="Karaoz U."/>
            <person name="Brodie E.L."/>
            <person name="Williams K.H."/>
            <person name="Hubbard S.S."/>
            <person name="Banfield J.F."/>
        </authorList>
    </citation>
    <scope>NUCLEOTIDE SEQUENCE [LARGE SCALE GENOMIC DNA]</scope>
</reference>
<protein>
    <submittedName>
        <fullName evidence="2">Uncharacterized protein</fullName>
    </submittedName>
</protein>
<dbReference type="PANTHER" id="PTHR13420:SF7">
    <property type="entry name" value="UPF0235 PROTEIN C15ORF40"/>
    <property type="match status" value="1"/>
</dbReference>
<comment type="similarity">
    <text evidence="1">Belongs to the UPF0235 family.</text>
</comment>
<organism evidence="2 3">
    <name type="scientific">Candidatus Uhrbacteria bacterium RIFCSPLOWO2_02_FULL_53_10</name>
    <dbReference type="NCBI Taxonomy" id="1802411"/>
    <lineage>
        <taxon>Bacteria</taxon>
        <taxon>Candidatus Uhriibacteriota</taxon>
    </lineage>
</organism>
<dbReference type="NCBIfam" id="TIGR00251">
    <property type="entry name" value="DUF167 family protein"/>
    <property type="match status" value="1"/>
</dbReference>
<dbReference type="Pfam" id="PF02594">
    <property type="entry name" value="DUF167"/>
    <property type="match status" value="1"/>
</dbReference>
<dbReference type="SUPFAM" id="SSF69786">
    <property type="entry name" value="YggU-like"/>
    <property type="match status" value="1"/>
</dbReference>
<dbReference type="GO" id="GO:0005737">
    <property type="term" value="C:cytoplasm"/>
    <property type="evidence" value="ECO:0007669"/>
    <property type="project" value="TreeGrafter"/>
</dbReference>
<dbReference type="SMART" id="SM01152">
    <property type="entry name" value="DUF167"/>
    <property type="match status" value="1"/>
</dbReference>
<evidence type="ECO:0000256" key="1">
    <source>
        <dbReference type="ARBA" id="ARBA00010364"/>
    </source>
</evidence>
<dbReference type="PANTHER" id="PTHR13420">
    <property type="entry name" value="UPF0235 PROTEIN C15ORF40"/>
    <property type="match status" value="1"/>
</dbReference>
<name>A0A1F7VJR4_9BACT</name>
<dbReference type="AlphaFoldDB" id="A0A1F7VJR4"/>
<evidence type="ECO:0000313" key="2">
    <source>
        <dbReference type="EMBL" id="OGL90418.1"/>
    </source>
</evidence>
<accession>A0A1F7VJR4</accession>
<dbReference type="InterPro" id="IPR036591">
    <property type="entry name" value="YggU-like_sf"/>
</dbReference>
<dbReference type="Proteomes" id="UP000177574">
    <property type="component" value="Unassembled WGS sequence"/>
</dbReference>
<dbReference type="InterPro" id="IPR003746">
    <property type="entry name" value="DUF167"/>
</dbReference>